<evidence type="ECO:0000256" key="2">
    <source>
        <dbReference type="SAM" id="Phobius"/>
    </source>
</evidence>
<evidence type="ECO:0000313" key="4">
    <source>
        <dbReference type="Proteomes" id="UP000184440"/>
    </source>
</evidence>
<gene>
    <name evidence="3" type="ORF">SAMN05443668_10495</name>
</gene>
<accession>A0A1M7Q3P1</accession>
<keyword evidence="2" id="KW-0472">Membrane</keyword>
<feature type="transmembrane region" description="Helical" evidence="2">
    <location>
        <begin position="155"/>
        <end position="180"/>
    </location>
</feature>
<dbReference type="STRING" id="134849.SAMN05443668_10495"/>
<organism evidence="3 4">
    <name type="scientific">Cryptosporangium aurantiacum</name>
    <dbReference type="NCBI Taxonomy" id="134849"/>
    <lineage>
        <taxon>Bacteria</taxon>
        <taxon>Bacillati</taxon>
        <taxon>Actinomycetota</taxon>
        <taxon>Actinomycetes</taxon>
        <taxon>Cryptosporangiales</taxon>
        <taxon>Cryptosporangiaceae</taxon>
        <taxon>Cryptosporangium</taxon>
    </lineage>
</organism>
<protein>
    <submittedName>
        <fullName evidence="3">ABC-type transport system involved in multi-copper enzyme maturation, permease component</fullName>
    </submittedName>
</protein>
<dbReference type="OrthoDB" id="3297477at2"/>
<dbReference type="Proteomes" id="UP000184440">
    <property type="component" value="Unassembled WGS sequence"/>
</dbReference>
<reference evidence="3 4" key="1">
    <citation type="submission" date="2016-11" db="EMBL/GenBank/DDBJ databases">
        <authorList>
            <person name="Jaros S."/>
            <person name="Januszkiewicz K."/>
            <person name="Wedrychowicz H."/>
        </authorList>
    </citation>
    <scope>NUCLEOTIDE SEQUENCE [LARGE SCALE GENOMIC DNA]</scope>
    <source>
        <strain evidence="3 4">DSM 46144</strain>
    </source>
</reference>
<feature type="transmembrane region" description="Helical" evidence="2">
    <location>
        <begin position="266"/>
        <end position="288"/>
    </location>
</feature>
<feature type="compositionally biased region" description="Low complexity" evidence="1">
    <location>
        <begin position="21"/>
        <end position="36"/>
    </location>
</feature>
<feature type="region of interest" description="Disordered" evidence="1">
    <location>
        <begin position="1"/>
        <end position="53"/>
    </location>
</feature>
<dbReference type="EMBL" id="FRCS01000004">
    <property type="protein sequence ID" value="SHN24810.1"/>
    <property type="molecule type" value="Genomic_DNA"/>
</dbReference>
<feature type="transmembrane region" description="Helical" evidence="2">
    <location>
        <begin position="219"/>
        <end position="240"/>
    </location>
</feature>
<evidence type="ECO:0000313" key="3">
    <source>
        <dbReference type="EMBL" id="SHN24810.1"/>
    </source>
</evidence>
<keyword evidence="2" id="KW-0812">Transmembrane</keyword>
<feature type="transmembrane region" description="Helical" evidence="2">
    <location>
        <begin position="192"/>
        <end position="212"/>
    </location>
</feature>
<keyword evidence="4" id="KW-1185">Reference proteome</keyword>
<proteinExistence type="predicted"/>
<dbReference type="RefSeq" id="WP_143175216.1">
    <property type="nucleotide sequence ID" value="NZ_FRCS01000004.1"/>
</dbReference>
<dbReference type="AlphaFoldDB" id="A0A1M7Q3P1"/>
<keyword evidence="2" id="KW-1133">Transmembrane helix</keyword>
<sequence length="293" mass="28676">MTAPDPPGPNTTTPSAPDPSAPGSSAPGPEAARAGAAGRGLGPGPGPAPGPGSGPVAFRHLVASEFTKLRSIRSPIWTLIVMAATTVGTALLVALTGSFHPDETVLTAALGNSTVGLVVAGAFGVLVIATEYSSGTIRATCAATPRRSAVVTAKAFVTAVPVYVVALLASAGAYGITAVLLDRDDHPLGNPLPALLGVAACSVAAALLGLALGTLLRNAAGGICAIVGVLLAPALFGPLLGDAERWVTGATPAAALQKLVTPAEGAAWPTLALAAYTGAALAASAYAFRTRDV</sequence>
<feature type="transmembrane region" description="Helical" evidence="2">
    <location>
        <begin position="105"/>
        <end position="129"/>
    </location>
</feature>
<feature type="transmembrane region" description="Helical" evidence="2">
    <location>
        <begin position="76"/>
        <end position="99"/>
    </location>
</feature>
<name>A0A1M7Q3P1_9ACTN</name>
<dbReference type="Pfam" id="PF12730">
    <property type="entry name" value="ABC2_membrane_4"/>
    <property type="match status" value="1"/>
</dbReference>
<evidence type="ECO:0000256" key="1">
    <source>
        <dbReference type="SAM" id="MobiDB-lite"/>
    </source>
</evidence>